<protein>
    <submittedName>
        <fullName evidence="1">Uncharacterized protein</fullName>
    </submittedName>
</protein>
<gene>
    <name evidence="1" type="ORF">TBIB3V08_LOCUS11352</name>
</gene>
<dbReference type="EMBL" id="OD571038">
    <property type="protein sequence ID" value="CAD7449073.1"/>
    <property type="molecule type" value="Genomic_DNA"/>
</dbReference>
<dbReference type="AlphaFoldDB" id="A0A7R9I7C8"/>
<reference evidence="1" key="1">
    <citation type="submission" date="2020-11" db="EMBL/GenBank/DDBJ databases">
        <authorList>
            <person name="Tran Van P."/>
        </authorList>
    </citation>
    <scope>NUCLEOTIDE SEQUENCE</scope>
</reference>
<evidence type="ECO:0000313" key="1">
    <source>
        <dbReference type="EMBL" id="CAD7449073.1"/>
    </source>
</evidence>
<sequence length="284" mass="32446">MPRCRSFERLLDGGSCELHTATDFCCCLKDTSDAQESKKYIKLLDSFIETKRISTQRDYLKAQFTTEDSRSLTKERFRLREESFDDYPTKYSPEPISFNETGQTNLDRFTSTVIDTFEEVKTEEANSKTSEMFRFREASLDDRLTHNITGQDFFSGNDKSSRDVSTPIETHGILGLLREQQGDDVLNKYSDTFGHEAFLGGLFPMRMMPETTDLKKHAKVNGGDGVCATVARDRWVDQPLAAKQSVLIFYVVDTFSSCMAISPRMGQQLGRLEINFRVVCPYKE</sequence>
<name>A0A7R9I7C8_9NEOP</name>
<proteinExistence type="predicted"/>
<accession>A0A7R9I7C8</accession>
<organism evidence="1">
    <name type="scientific">Timema bartmani</name>
    <dbReference type="NCBI Taxonomy" id="61472"/>
    <lineage>
        <taxon>Eukaryota</taxon>
        <taxon>Metazoa</taxon>
        <taxon>Ecdysozoa</taxon>
        <taxon>Arthropoda</taxon>
        <taxon>Hexapoda</taxon>
        <taxon>Insecta</taxon>
        <taxon>Pterygota</taxon>
        <taxon>Neoptera</taxon>
        <taxon>Polyneoptera</taxon>
        <taxon>Phasmatodea</taxon>
        <taxon>Timematodea</taxon>
        <taxon>Timematoidea</taxon>
        <taxon>Timematidae</taxon>
        <taxon>Timema</taxon>
    </lineage>
</organism>